<organism evidence="3 4">
    <name type="scientific">Ancrocorticia populi</name>
    <dbReference type="NCBI Taxonomy" id="2175228"/>
    <lineage>
        <taxon>Bacteria</taxon>
        <taxon>Bacillati</taxon>
        <taxon>Actinomycetota</taxon>
        <taxon>Actinomycetes</taxon>
        <taxon>Actinomycetales</taxon>
        <taxon>Actinomycetaceae</taxon>
        <taxon>Ancrocorticia</taxon>
    </lineage>
</organism>
<dbReference type="OrthoDB" id="5071480at2"/>
<keyword evidence="4" id="KW-1185">Reference proteome</keyword>
<evidence type="ECO:0000256" key="2">
    <source>
        <dbReference type="SAM" id="SignalP"/>
    </source>
</evidence>
<dbReference type="EMBL" id="QETB01000005">
    <property type="protein sequence ID" value="PWF25776.1"/>
    <property type="molecule type" value="Genomic_DNA"/>
</dbReference>
<name>A0A2V1K3F4_9ACTO</name>
<proteinExistence type="predicted"/>
<evidence type="ECO:0008006" key="5">
    <source>
        <dbReference type="Google" id="ProtNLM"/>
    </source>
</evidence>
<accession>A0A2V1K3F4</accession>
<dbReference type="AlphaFoldDB" id="A0A2V1K3F4"/>
<evidence type="ECO:0000313" key="3">
    <source>
        <dbReference type="EMBL" id="PWF25776.1"/>
    </source>
</evidence>
<comment type="caution">
    <text evidence="3">The sequence shown here is derived from an EMBL/GenBank/DDBJ whole genome shotgun (WGS) entry which is preliminary data.</text>
</comment>
<feature type="region of interest" description="Disordered" evidence="1">
    <location>
        <begin position="156"/>
        <end position="179"/>
    </location>
</feature>
<evidence type="ECO:0000313" key="4">
    <source>
        <dbReference type="Proteomes" id="UP000245283"/>
    </source>
</evidence>
<gene>
    <name evidence="3" type="ORF">DD236_10080</name>
</gene>
<feature type="chain" id="PRO_5015917730" description="Hemagglutinin" evidence="2">
    <location>
        <begin position="29"/>
        <end position="409"/>
    </location>
</feature>
<feature type="signal peptide" evidence="2">
    <location>
        <begin position="1"/>
        <end position="28"/>
    </location>
</feature>
<sequence>MKNNRCFFGAGAAFLLVLALGVGTTAGASPEGLANDQQASLVSVMPNDSAPRSSQEAEHVVLAHPISLPEASEIGAGIPEVVGFRIEQPGLVGEVFPGEKYTVEQYLSDFERDYGVQPAVTEVILESSESQSETQDLTTDEVNADALEGEFDKAKAVTPEAPSEHGAMATAARDTKSDQPPAVDARAAEAVWAPQFTQIWAQNIDGQAAVAQLHRWYAERKPSNMPSDWGMENDLMQHTSHKTAGTRPACLPTNFRELFWSSKAGNIAWDFYDPQGGSLSGVGAYFDWDDLTDGCGEQSITVGIGYPQNLPAGDSGVTELMTRVVGEVGVESSTKFSAYAQAVSNDCNDLGQEPGSACMGLNTERSFPASGGQQSQIVVNRNREWTLPGCFATEYPNSPITVPDCGFLE</sequence>
<dbReference type="Proteomes" id="UP000245283">
    <property type="component" value="Unassembled WGS sequence"/>
</dbReference>
<dbReference type="RefSeq" id="WP_109094265.1">
    <property type="nucleotide sequence ID" value="NZ_CAMELQ010000003.1"/>
</dbReference>
<evidence type="ECO:0000256" key="1">
    <source>
        <dbReference type="SAM" id="MobiDB-lite"/>
    </source>
</evidence>
<protein>
    <recommendedName>
        <fullName evidence="5">Hemagglutinin</fullName>
    </recommendedName>
</protein>
<reference evidence="4" key="1">
    <citation type="submission" date="2018-05" db="EMBL/GenBank/DDBJ databases">
        <authorList>
            <person name="Li Y."/>
        </authorList>
    </citation>
    <scope>NUCLEOTIDE SEQUENCE [LARGE SCALE GENOMIC DNA]</scope>
    <source>
        <strain evidence="4">sk1b4</strain>
    </source>
</reference>
<keyword evidence="2" id="KW-0732">Signal</keyword>